<comment type="caution">
    <text evidence="2">Lacks conserved residue(s) required for the propagation of feature annotation.</text>
</comment>
<organism evidence="4 5">
    <name type="scientific">Limisphaera ngatamarikiensis</name>
    <dbReference type="NCBI Taxonomy" id="1324935"/>
    <lineage>
        <taxon>Bacteria</taxon>
        <taxon>Pseudomonadati</taxon>
        <taxon>Verrucomicrobiota</taxon>
        <taxon>Verrucomicrobiia</taxon>
        <taxon>Limisphaerales</taxon>
        <taxon>Limisphaeraceae</taxon>
        <taxon>Limisphaera</taxon>
    </lineage>
</organism>
<dbReference type="EC" id="2.7.4.16" evidence="2"/>
<dbReference type="InterPro" id="IPR016188">
    <property type="entry name" value="PurM-like_N"/>
</dbReference>
<dbReference type="HAMAP" id="MF_02128">
    <property type="entry name" value="TMP_kinase"/>
    <property type="match status" value="1"/>
</dbReference>
<dbReference type="SUPFAM" id="SSF55326">
    <property type="entry name" value="PurM N-terminal domain-like"/>
    <property type="match status" value="1"/>
</dbReference>
<feature type="binding site" evidence="2">
    <location>
        <position position="27"/>
    </location>
    <ligand>
        <name>Mg(2+)</name>
        <dbReference type="ChEBI" id="CHEBI:18420"/>
        <label>3</label>
    </ligand>
</feature>
<keyword evidence="5" id="KW-1185">Reference proteome</keyword>
<dbReference type="InterPro" id="IPR036921">
    <property type="entry name" value="PurM-like_N_sf"/>
</dbReference>
<gene>
    <name evidence="2" type="primary">thiL</name>
    <name evidence="4" type="ORF">G4L39_06610</name>
</gene>
<dbReference type="RefSeq" id="WP_165106866.1">
    <property type="nucleotide sequence ID" value="NZ_JAAKYA010000043.1"/>
</dbReference>
<keyword evidence="2" id="KW-0808">Transferase</keyword>
<keyword evidence="1 2" id="KW-0784">Thiamine biosynthesis</keyword>
<feature type="binding site" evidence="2">
    <location>
        <position position="249"/>
    </location>
    <ligand>
        <name>substrate</name>
    </ligand>
</feature>
<feature type="binding site" evidence="2">
    <location>
        <position position="197"/>
    </location>
    <ligand>
        <name>Mg(2+)</name>
        <dbReference type="ChEBI" id="CHEBI:18420"/>
        <label>5</label>
    </ligand>
</feature>
<feature type="binding site" evidence="2">
    <location>
        <position position="147"/>
    </location>
    <ligand>
        <name>ATP</name>
        <dbReference type="ChEBI" id="CHEBI:30616"/>
    </ligand>
</feature>
<dbReference type="Gene3D" id="3.90.650.10">
    <property type="entry name" value="PurM-like C-terminal domain"/>
    <property type="match status" value="1"/>
</dbReference>
<feature type="binding site" evidence="2">
    <location>
        <position position="73"/>
    </location>
    <ligand>
        <name>Mg(2+)</name>
        <dbReference type="ChEBI" id="CHEBI:18420"/>
        <label>2</label>
    </ligand>
</feature>
<proteinExistence type="inferred from homology"/>
<feature type="binding site" evidence="2">
    <location>
        <position position="45"/>
    </location>
    <ligand>
        <name>Mg(2+)</name>
        <dbReference type="ChEBI" id="CHEBI:18420"/>
        <label>1</label>
    </ligand>
</feature>
<keyword evidence="2" id="KW-0547">Nucleotide-binding</keyword>
<dbReference type="PANTHER" id="PTHR30270">
    <property type="entry name" value="THIAMINE-MONOPHOSPHATE KINASE"/>
    <property type="match status" value="1"/>
</dbReference>
<dbReference type="CDD" id="cd02194">
    <property type="entry name" value="ThiL"/>
    <property type="match status" value="1"/>
</dbReference>
<comment type="function">
    <text evidence="2">Catalyzes the ATP-dependent phosphorylation of thiamine-monophosphate (TMP) to form thiamine-pyrophosphate (TPP), the active form of vitamin B1.</text>
</comment>
<dbReference type="InterPro" id="IPR036676">
    <property type="entry name" value="PurM-like_C_sf"/>
</dbReference>
<protein>
    <recommendedName>
        <fullName evidence="2">Thiamine-monophosphate kinase</fullName>
        <shortName evidence="2">TMP kinase</shortName>
        <shortName evidence="2">Thiamine-phosphate kinase</shortName>
        <ecNumber evidence="2">2.7.4.16</ecNumber>
    </recommendedName>
</protein>
<dbReference type="EMBL" id="JAAKYA010000043">
    <property type="protein sequence ID" value="NGO39068.1"/>
    <property type="molecule type" value="Genomic_DNA"/>
</dbReference>
<dbReference type="Pfam" id="PF00586">
    <property type="entry name" value="AIRS"/>
    <property type="match status" value="1"/>
</dbReference>
<keyword evidence="2" id="KW-0479">Metal-binding</keyword>
<feature type="binding site" evidence="2">
    <location>
        <position position="45"/>
    </location>
    <ligand>
        <name>Mg(2+)</name>
        <dbReference type="ChEBI" id="CHEBI:18420"/>
        <label>2</label>
    </ligand>
</feature>
<dbReference type="InterPro" id="IPR006283">
    <property type="entry name" value="ThiL-like"/>
</dbReference>
<accession>A0A6M1RG82</accession>
<sequence>MDEFALIETLVRGLPGRPEVIVPAGDDCAVLRPAGDDRDWLFKTDAVVEGVHFTPDAPPEKVGHKALGRCLSDLAAMGGQPFAAVITLGLPASFQPDHVQRVYAGLSDLARRHQVAVVGGETTRSPGGMFLSVALWGWVPRGRAVLRSGARPGDAIFVTGELGGSAEGKHLDFEPRVAEAWWLVNHFDVHAMIDLSDGLASDLRHVLRASGVGAELLKRAIPISRAARRAALRSSAAKPPLVAALTDGEDFELLFTVAARDAVPLLDAWKKAFPGLRLSCIGKILAEPTLVLRDRQGVQPLTLQGYRHFAETPSDPET</sequence>
<feature type="binding site" evidence="2">
    <location>
        <position position="27"/>
    </location>
    <ligand>
        <name>Mg(2+)</name>
        <dbReference type="ChEBI" id="CHEBI:18420"/>
        <label>4</label>
    </ligand>
</feature>
<feature type="binding site" evidence="2">
    <location>
        <position position="196"/>
    </location>
    <ligand>
        <name>ATP</name>
        <dbReference type="ChEBI" id="CHEBI:30616"/>
    </ligand>
</feature>
<evidence type="ECO:0000313" key="5">
    <source>
        <dbReference type="Proteomes" id="UP000477311"/>
    </source>
</evidence>
<comment type="caution">
    <text evidence="4">The sequence shown here is derived from an EMBL/GenBank/DDBJ whole genome shotgun (WGS) entry which is preliminary data.</text>
</comment>
<evidence type="ECO:0000259" key="3">
    <source>
        <dbReference type="Pfam" id="PF00586"/>
    </source>
</evidence>
<feature type="binding site" evidence="2">
    <location>
        <position position="194"/>
    </location>
    <ligand>
        <name>Mg(2+)</name>
        <dbReference type="ChEBI" id="CHEBI:18420"/>
        <label>3</label>
    </ligand>
</feature>
<keyword evidence="2 4" id="KW-0418">Kinase</keyword>
<feature type="binding site" evidence="2">
    <location>
        <position position="306"/>
    </location>
    <ligand>
        <name>substrate</name>
    </ligand>
</feature>
<comment type="similarity">
    <text evidence="2">Belongs to the thiamine-monophosphate kinase family.</text>
</comment>
<dbReference type="PIRSF" id="PIRSF005303">
    <property type="entry name" value="Thiam_monoph_kin"/>
    <property type="match status" value="1"/>
</dbReference>
<evidence type="ECO:0000313" key="4">
    <source>
        <dbReference type="EMBL" id="NGO39068.1"/>
    </source>
</evidence>
<dbReference type="UniPathway" id="UPA00060">
    <property type="reaction ID" value="UER00142"/>
</dbReference>
<feature type="binding site" evidence="2">
    <location>
        <position position="103"/>
    </location>
    <ligand>
        <name>ATP</name>
        <dbReference type="ChEBI" id="CHEBI:30616"/>
    </ligand>
</feature>
<dbReference type="GO" id="GO:0009030">
    <property type="term" value="F:thiamine-phosphate kinase activity"/>
    <property type="evidence" value="ECO:0007669"/>
    <property type="project" value="UniProtKB-UniRule"/>
</dbReference>
<feature type="domain" description="PurM-like N-terminal" evidence="3">
    <location>
        <begin position="25"/>
        <end position="139"/>
    </location>
</feature>
<reference evidence="4 5" key="1">
    <citation type="submission" date="2020-02" db="EMBL/GenBank/DDBJ databases">
        <title>Draft genome sequence of Limisphaera ngatamarikiensis NGM72.4T, a thermophilic Verrucomicrobia grouped in subdivision 3.</title>
        <authorList>
            <person name="Carere C.R."/>
            <person name="Steen J."/>
            <person name="Hugenholtz P."/>
            <person name="Stott M.B."/>
        </authorList>
    </citation>
    <scope>NUCLEOTIDE SEQUENCE [LARGE SCALE GENOMIC DNA]</scope>
    <source>
        <strain evidence="4 5">NGM72.4</strain>
    </source>
</reference>
<dbReference type="SUPFAM" id="SSF56042">
    <property type="entry name" value="PurM C-terminal domain-like"/>
    <property type="match status" value="1"/>
</dbReference>
<feature type="binding site" evidence="2">
    <location>
        <position position="73"/>
    </location>
    <ligand>
        <name>Mg(2+)</name>
        <dbReference type="ChEBI" id="CHEBI:18420"/>
        <label>4</label>
    </ligand>
</feature>
<name>A0A6M1RG82_9BACT</name>
<dbReference type="Proteomes" id="UP000477311">
    <property type="component" value="Unassembled WGS sequence"/>
</dbReference>
<evidence type="ECO:0000256" key="2">
    <source>
        <dbReference type="HAMAP-Rule" id="MF_02128"/>
    </source>
</evidence>
<feature type="binding site" evidence="2">
    <location>
        <position position="44"/>
    </location>
    <ligand>
        <name>Mg(2+)</name>
        <dbReference type="ChEBI" id="CHEBI:18420"/>
        <label>1</label>
    </ligand>
</feature>
<dbReference type="AlphaFoldDB" id="A0A6M1RG82"/>
<dbReference type="PANTHER" id="PTHR30270:SF0">
    <property type="entry name" value="THIAMINE-MONOPHOSPHATE KINASE"/>
    <property type="match status" value="1"/>
</dbReference>
<dbReference type="GO" id="GO:0009229">
    <property type="term" value="P:thiamine diphosphate biosynthetic process"/>
    <property type="evidence" value="ECO:0007669"/>
    <property type="project" value="UniProtKB-UniRule"/>
</dbReference>
<evidence type="ECO:0000256" key="1">
    <source>
        <dbReference type="ARBA" id="ARBA00022977"/>
    </source>
</evidence>
<comment type="miscellaneous">
    <text evidence="2">Reaction mechanism of ThiL seems to utilize a direct, inline transfer of the gamma-phosphate of ATP to TMP rather than a phosphorylated enzyme intermediate.</text>
</comment>
<dbReference type="GO" id="GO:0005524">
    <property type="term" value="F:ATP binding"/>
    <property type="evidence" value="ECO:0007669"/>
    <property type="project" value="UniProtKB-UniRule"/>
</dbReference>
<keyword evidence="2" id="KW-0067">ATP-binding</keyword>
<feature type="binding site" evidence="2">
    <location>
        <position position="52"/>
    </location>
    <ligand>
        <name>substrate</name>
    </ligand>
</feature>
<dbReference type="GO" id="GO:0009228">
    <property type="term" value="P:thiamine biosynthetic process"/>
    <property type="evidence" value="ECO:0007669"/>
    <property type="project" value="UniProtKB-KW"/>
</dbReference>
<feature type="binding site" evidence="2">
    <location>
        <position position="73"/>
    </location>
    <ligand>
        <name>Mg(2+)</name>
        <dbReference type="ChEBI" id="CHEBI:18420"/>
        <label>3</label>
    </ligand>
</feature>
<comment type="catalytic activity">
    <reaction evidence="2">
        <text>thiamine phosphate + ATP = thiamine diphosphate + ADP</text>
        <dbReference type="Rhea" id="RHEA:15913"/>
        <dbReference type="ChEBI" id="CHEBI:30616"/>
        <dbReference type="ChEBI" id="CHEBI:37575"/>
        <dbReference type="ChEBI" id="CHEBI:58937"/>
        <dbReference type="ChEBI" id="CHEBI:456216"/>
        <dbReference type="EC" id="2.7.4.16"/>
    </reaction>
</comment>
<keyword evidence="2" id="KW-0460">Magnesium</keyword>
<dbReference type="GO" id="GO:0000287">
    <property type="term" value="F:magnesium ion binding"/>
    <property type="evidence" value="ECO:0007669"/>
    <property type="project" value="UniProtKB-UniRule"/>
</dbReference>
<dbReference type="Gene3D" id="3.30.1330.10">
    <property type="entry name" value="PurM-like, N-terminal domain"/>
    <property type="match status" value="1"/>
</dbReference>
<comment type="pathway">
    <text evidence="2">Cofactor biosynthesis; thiamine diphosphate biosynthesis; thiamine diphosphate from thiamine phosphate: step 1/1.</text>
</comment>